<feature type="binding site" evidence="5">
    <location>
        <begin position="17"/>
        <end position="20"/>
    </location>
    <ligand>
        <name>CoA</name>
        <dbReference type="ChEBI" id="CHEBI:57287"/>
    </ligand>
</feature>
<dbReference type="PROSITE" id="PS01216">
    <property type="entry name" value="SUCCINYL_COA_LIG_1"/>
    <property type="match status" value="1"/>
</dbReference>
<dbReference type="InterPro" id="IPR005810">
    <property type="entry name" value="CoA_lig_alpha"/>
</dbReference>
<dbReference type="InterPro" id="IPR003781">
    <property type="entry name" value="CoA-bd"/>
</dbReference>
<dbReference type="Pfam" id="PF02629">
    <property type="entry name" value="CoA_binding"/>
    <property type="match status" value="1"/>
</dbReference>
<evidence type="ECO:0000256" key="5">
    <source>
        <dbReference type="HAMAP-Rule" id="MF_01988"/>
    </source>
</evidence>
<protein>
    <recommendedName>
        <fullName evidence="5">Succinate--CoA ligase [ADP-forming] subunit alpha</fullName>
        <ecNumber evidence="5">6.2.1.5</ecNumber>
    </recommendedName>
    <alternativeName>
        <fullName evidence="5">Succinyl-CoA synthetase subunit alpha</fullName>
        <shortName evidence="5">SCS-alpha</shortName>
    </alternativeName>
</protein>
<evidence type="ECO:0000256" key="4">
    <source>
        <dbReference type="ARBA" id="ARBA00060724"/>
    </source>
</evidence>
<dbReference type="GO" id="GO:0000166">
    <property type="term" value="F:nucleotide binding"/>
    <property type="evidence" value="ECO:0007669"/>
    <property type="project" value="UniProtKB-KW"/>
</dbReference>
<feature type="domain" description="CoA-binding" evidence="9">
    <location>
        <begin position="4"/>
        <end position="100"/>
    </location>
</feature>
<sequence length="292" mass="30224">MSILVDRNTRLVVQGITGKEGTFHTEQMIAYGTNVVAGVTPGKGGQKHLDRPVFNTVAEAVEKEGANTSIIFVPPAFAADAILEAADAGIEVIVCITEGIPVRDMIPVYHYVRQKGAKLIGPNCPGVITPGQAKVGIMPGTIFKAGPIGVVSRSGTLTYEAVDQLTRLGLGQSTAVGIGGDPIIGLRFTDALQLFQNDPETEAVVLIGEIGGTAEEEAAAFIKEHMTKPVFAFIAGATAPPGRRMGHAGAIIAGGKGTAEEKFKALEAAGAVVVRNPALIGETVREHLGALA</sequence>
<evidence type="ECO:0000256" key="8">
    <source>
        <dbReference type="RuleBase" id="RU000699"/>
    </source>
</evidence>
<evidence type="ECO:0000313" key="11">
    <source>
        <dbReference type="Proteomes" id="UP000185812"/>
    </source>
</evidence>
<gene>
    <name evidence="5" type="primary">sucD</name>
    <name evidence="10" type="ORF">SAMN04488087_1789</name>
</gene>
<dbReference type="InterPro" id="IPR017440">
    <property type="entry name" value="Cit_synth/succinyl-CoA_lig_AS"/>
</dbReference>
<comment type="subunit">
    <text evidence="5 8">Heterotetramer of two alpha and two beta subunits.</text>
</comment>
<dbReference type="PANTHER" id="PTHR11117">
    <property type="entry name" value="SUCCINYL-COA LIGASE SUBUNIT ALPHA"/>
    <property type="match status" value="1"/>
</dbReference>
<keyword evidence="2 5" id="KW-0436">Ligase</keyword>
<feature type="binding site" evidence="5">
    <location>
        <begin position="96"/>
        <end position="98"/>
    </location>
    <ligand>
        <name>CoA</name>
        <dbReference type="ChEBI" id="CHEBI:57287"/>
    </ligand>
</feature>
<evidence type="ECO:0000256" key="3">
    <source>
        <dbReference type="ARBA" id="ARBA00022741"/>
    </source>
</evidence>
<dbReference type="AlphaFoldDB" id="A0A1M6UNG5"/>
<dbReference type="SMART" id="SM00881">
    <property type="entry name" value="CoA_binding"/>
    <property type="match status" value="1"/>
</dbReference>
<dbReference type="GO" id="GO:0004776">
    <property type="term" value="F:succinate-CoA ligase (GDP-forming) activity"/>
    <property type="evidence" value="ECO:0007669"/>
    <property type="project" value="TreeGrafter"/>
</dbReference>
<dbReference type="PIRSF" id="PIRSF001553">
    <property type="entry name" value="SucCS_alpha"/>
    <property type="match status" value="1"/>
</dbReference>
<dbReference type="UniPathway" id="UPA00223">
    <property type="reaction ID" value="UER00999"/>
</dbReference>
<keyword evidence="1 5" id="KW-0816">Tricarboxylic acid cycle</keyword>
<dbReference type="GO" id="GO:0006099">
    <property type="term" value="P:tricarboxylic acid cycle"/>
    <property type="evidence" value="ECO:0007669"/>
    <property type="project" value="UniProtKB-UniRule"/>
</dbReference>
<dbReference type="Gene3D" id="3.40.50.261">
    <property type="entry name" value="Succinyl-CoA synthetase domains"/>
    <property type="match status" value="1"/>
</dbReference>
<dbReference type="STRING" id="633813.SAMN04488087_1789"/>
<dbReference type="NCBIfam" id="TIGR01019">
    <property type="entry name" value="sucCoAalpha"/>
    <property type="match status" value="1"/>
</dbReference>
<evidence type="ECO:0000256" key="7">
    <source>
        <dbReference type="RuleBase" id="RU000677"/>
    </source>
</evidence>
<comment type="pathway">
    <text evidence="5 8">Carbohydrate metabolism; tricarboxylic acid cycle; succinate from succinyl-CoA (ligase route): step 1/1.</text>
</comment>
<dbReference type="InterPro" id="IPR036291">
    <property type="entry name" value="NAD(P)-bd_dom_sf"/>
</dbReference>
<dbReference type="InterPro" id="IPR033847">
    <property type="entry name" value="Citrt_syn/SCS-alpha_CS"/>
</dbReference>
<dbReference type="RefSeq" id="WP_072715620.1">
    <property type="nucleotide sequence ID" value="NZ_FRAU01000005.1"/>
</dbReference>
<dbReference type="HAMAP" id="MF_01988">
    <property type="entry name" value="Succ_CoA_alpha"/>
    <property type="match status" value="1"/>
</dbReference>
<keyword evidence="3 5" id="KW-0547">Nucleotide-binding</keyword>
<dbReference type="InterPro" id="IPR016102">
    <property type="entry name" value="Succinyl-CoA_synth-like"/>
</dbReference>
<dbReference type="EC" id="6.2.1.5" evidence="5"/>
<dbReference type="EMBL" id="FRAU01000005">
    <property type="protein sequence ID" value="SHK70732.1"/>
    <property type="molecule type" value="Genomic_DNA"/>
</dbReference>
<name>A0A1M6UNG5_9BACT</name>
<dbReference type="PANTHER" id="PTHR11117:SF2">
    <property type="entry name" value="SUCCINATE--COA LIGASE [ADP_GDP-FORMING] SUBUNIT ALPHA, MITOCHONDRIAL"/>
    <property type="match status" value="1"/>
</dbReference>
<evidence type="ECO:0000313" key="10">
    <source>
        <dbReference type="EMBL" id="SHK70732.1"/>
    </source>
</evidence>
<dbReference type="NCBIfam" id="NF004230">
    <property type="entry name" value="PRK05678.1"/>
    <property type="match status" value="1"/>
</dbReference>
<dbReference type="GO" id="GO:0004775">
    <property type="term" value="F:succinate-CoA ligase (ADP-forming) activity"/>
    <property type="evidence" value="ECO:0007669"/>
    <property type="project" value="UniProtKB-UniRule"/>
</dbReference>
<dbReference type="Gene3D" id="3.40.50.720">
    <property type="entry name" value="NAD(P)-binding Rossmann-like Domain"/>
    <property type="match status" value="1"/>
</dbReference>
<comment type="function">
    <text evidence="5 8">Succinyl-CoA synthetase functions in the citric acid cycle (TCA), coupling the hydrolysis of succinyl-CoA to the synthesis of either ATP or GTP and thus represents the only step of substrate-level phosphorylation in the TCA. The alpha subunit of the enzyme binds the substrates coenzyme A and phosphate, while succinate binding and nucleotide specificity is provided by the beta subunit.</text>
</comment>
<dbReference type="SUPFAM" id="SSF52210">
    <property type="entry name" value="Succinyl-CoA synthetase domains"/>
    <property type="match status" value="1"/>
</dbReference>
<evidence type="ECO:0000259" key="9">
    <source>
        <dbReference type="SMART" id="SM00881"/>
    </source>
</evidence>
<proteinExistence type="inferred from homology"/>
<dbReference type="PRINTS" id="PR01798">
    <property type="entry name" value="SCOASYNTHASE"/>
</dbReference>
<evidence type="ECO:0000256" key="1">
    <source>
        <dbReference type="ARBA" id="ARBA00022532"/>
    </source>
</evidence>
<organism evidence="10 11">
    <name type="scientific">Rhodothermus profundi</name>
    <dbReference type="NCBI Taxonomy" id="633813"/>
    <lineage>
        <taxon>Bacteria</taxon>
        <taxon>Pseudomonadati</taxon>
        <taxon>Rhodothermota</taxon>
        <taxon>Rhodothermia</taxon>
        <taxon>Rhodothermales</taxon>
        <taxon>Rhodothermaceae</taxon>
        <taxon>Rhodothermus</taxon>
    </lineage>
</organism>
<dbReference type="FunFam" id="3.40.50.261:FF:000006">
    <property type="entry name" value="Succinate--CoA ligase [ADP-forming] subunit alpha"/>
    <property type="match status" value="1"/>
</dbReference>
<feature type="binding site" evidence="5">
    <location>
        <position position="159"/>
    </location>
    <ligand>
        <name>substrate</name>
        <note>ligand shared with subunit beta</note>
    </ligand>
</feature>
<evidence type="ECO:0000256" key="6">
    <source>
        <dbReference type="PIRSR" id="PIRSR001553-1"/>
    </source>
</evidence>
<dbReference type="Pfam" id="PF00549">
    <property type="entry name" value="Ligase_CoA"/>
    <property type="match status" value="1"/>
</dbReference>
<comment type="catalytic activity">
    <reaction evidence="5 8">
        <text>succinate + ATP + CoA = succinyl-CoA + ADP + phosphate</text>
        <dbReference type="Rhea" id="RHEA:17661"/>
        <dbReference type="ChEBI" id="CHEBI:30031"/>
        <dbReference type="ChEBI" id="CHEBI:30616"/>
        <dbReference type="ChEBI" id="CHEBI:43474"/>
        <dbReference type="ChEBI" id="CHEBI:57287"/>
        <dbReference type="ChEBI" id="CHEBI:57292"/>
        <dbReference type="ChEBI" id="CHEBI:456216"/>
        <dbReference type="EC" id="6.2.1.5"/>
    </reaction>
</comment>
<dbReference type="InterPro" id="IPR005811">
    <property type="entry name" value="SUCC_ACL_C"/>
</dbReference>
<reference evidence="11" key="1">
    <citation type="submission" date="2016-11" db="EMBL/GenBank/DDBJ databases">
        <authorList>
            <person name="Varghese N."/>
            <person name="Submissions S."/>
        </authorList>
    </citation>
    <scope>NUCLEOTIDE SEQUENCE [LARGE SCALE GENOMIC DNA]</scope>
    <source>
        <strain evidence="11">DSM 22212</strain>
    </source>
</reference>
<dbReference type="FunFam" id="3.40.50.720:FF:000277">
    <property type="entry name" value="Succinate--CoA ligase [ADP-forming] subunit alpha"/>
    <property type="match status" value="1"/>
</dbReference>
<evidence type="ECO:0000256" key="2">
    <source>
        <dbReference type="ARBA" id="ARBA00022598"/>
    </source>
</evidence>
<keyword evidence="11" id="KW-1185">Reference proteome</keyword>
<dbReference type="OrthoDB" id="9807196at2"/>
<feature type="active site" description="Tele-phosphohistidine intermediate" evidence="5 6">
    <location>
        <position position="247"/>
    </location>
</feature>
<dbReference type="SUPFAM" id="SSF51735">
    <property type="entry name" value="NAD(P)-binding Rossmann-fold domains"/>
    <property type="match status" value="1"/>
</dbReference>
<comment type="catalytic activity">
    <reaction evidence="5">
        <text>GTP + succinate + CoA = succinyl-CoA + GDP + phosphate</text>
        <dbReference type="Rhea" id="RHEA:22120"/>
        <dbReference type="ChEBI" id="CHEBI:30031"/>
        <dbReference type="ChEBI" id="CHEBI:37565"/>
        <dbReference type="ChEBI" id="CHEBI:43474"/>
        <dbReference type="ChEBI" id="CHEBI:57287"/>
        <dbReference type="ChEBI" id="CHEBI:57292"/>
        <dbReference type="ChEBI" id="CHEBI:58189"/>
    </reaction>
</comment>
<dbReference type="Proteomes" id="UP000185812">
    <property type="component" value="Unassembled WGS sequence"/>
</dbReference>
<accession>A0A1M6UNG5</accession>
<dbReference type="GO" id="GO:0009361">
    <property type="term" value="C:succinate-CoA ligase complex (ADP-forming)"/>
    <property type="evidence" value="ECO:0007669"/>
    <property type="project" value="TreeGrafter"/>
</dbReference>
<dbReference type="PROSITE" id="PS00399">
    <property type="entry name" value="SUCCINYL_COA_LIG_2"/>
    <property type="match status" value="1"/>
</dbReference>
<feature type="binding site" evidence="5">
    <location>
        <position position="43"/>
    </location>
    <ligand>
        <name>CoA</name>
        <dbReference type="ChEBI" id="CHEBI:57287"/>
    </ligand>
</feature>
<comment type="similarity">
    <text evidence="4 5 7">Belongs to the succinate/malate CoA ligase alpha subunit family.</text>
</comment>